<keyword evidence="2" id="KW-1185">Reference proteome</keyword>
<sequence>MLHCGRLSLRTWRAEEMRCGDYWRLLRLTAPVGNFVLKCSIVGGNPLDGAFFEGLWVSHLGRLGCATWDGLVLRCSTMGGCPLDGAFFERLWLPQGTYGAFFKGLWYPASGDFDSLP</sequence>
<protein>
    <submittedName>
        <fullName evidence="1">Uncharacterized protein</fullName>
    </submittedName>
</protein>
<name>A0A067KU44_JATCU</name>
<dbReference type="AlphaFoldDB" id="A0A067KU44"/>
<organism evidence="1 2">
    <name type="scientific">Jatropha curcas</name>
    <name type="common">Barbados nut</name>
    <dbReference type="NCBI Taxonomy" id="180498"/>
    <lineage>
        <taxon>Eukaryota</taxon>
        <taxon>Viridiplantae</taxon>
        <taxon>Streptophyta</taxon>
        <taxon>Embryophyta</taxon>
        <taxon>Tracheophyta</taxon>
        <taxon>Spermatophyta</taxon>
        <taxon>Magnoliopsida</taxon>
        <taxon>eudicotyledons</taxon>
        <taxon>Gunneridae</taxon>
        <taxon>Pentapetalae</taxon>
        <taxon>rosids</taxon>
        <taxon>fabids</taxon>
        <taxon>Malpighiales</taxon>
        <taxon>Euphorbiaceae</taxon>
        <taxon>Crotonoideae</taxon>
        <taxon>Jatropheae</taxon>
        <taxon>Jatropha</taxon>
    </lineage>
</organism>
<accession>A0A067KU44</accession>
<dbReference type="EMBL" id="KK914476">
    <property type="protein sequence ID" value="KDP35780.1"/>
    <property type="molecule type" value="Genomic_DNA"/>
</dbReference>
<gene>
    <name evidence="1" type="ORF">JCGZ_10416</name>
</gene>
<reference evidence="1 2" key="1">
    <citation type="journal article" date="2014" name="PLoS ONE">
        <title>Global Analysis of Gene Expression Profiles in Physic Nut (Jatropha curcas L.) Seedlings Exposed to Salt Stress.</title>
        <authorList>
            <person name="Zhang L."/>
            <person name="Zhang C."/>
            <person name="Wu P."/>
            <person name="Chen Y."/>
            <person name="Li M."/>
            <person name="Jiang H."/>
            <person name="Wu G."/>
        </authorList>
    </citation>
    <scope>NUCLEOTIDE SEQUENCE [LARGE SCALE GENOMIC DNA]</scope>
    <source>
        <strain evidence="2">cv. GZQX0401</strain>
        <tissue evidence="1">Young leaves</tissue>
    </source>
</reference>
<dbReference type="Proteomes" id="UP000027138">
    <property type="component" value="Unassembled WGS sequence"/>
</dbReference>
<evidence type="ECO:0000313" key="1">
    <source>
        <dbReference type="EMBL" id="KDP35780.1"/>
    </source>
</evidence>
<proteinExistence type="predicted"/>
<evidence type="ECO:0000313" key="2">
    <source>
        <dbReference type="Proteomes" id="UP000027138"/>
    </source>
</evidence>